<name>A0A812A2S6_9EURY</name>
<dbReference type="EMBL" id="CAJHZY010000056">
    <property type="protein sequence ID" value="CAD7767095.1"/>
    <property type="molecule type" value="Genomic_DNA"/>
</dbReference>
<proteinExistence type="predicted"/>
<organism evidence="1 2">
    <name type="scientific">Candidatus Argoarchaeum ethanivorans</name>
    <dbReference type="NCBI Taxonomy" id="2608793"/>
    <lineage>
        <taxon>Archaea</taxon>
        <taxon>Methanobacteriati</taxon>
        <taxon>Methanobacteriota</taxon>
        <taxon>Stenosarchaea group</taxon>
        <taxon>Methanomicrobia</taxon>
        <taxon>Methanosarcinales</taxon>
        <taxon>Methanosarcinales incertae sedis</taxon>
        <taxon>GOM Arc I cluster</taxon>
        <taxon>Candidatus Argoarchaeum</taxon>
    </lineage>
</organism>
<sequence>MFSFISMNWKGEPPVTYETIIKLISVTTTKKGLKAVARLDKREYEGRVKFSDEDMAKLNIKTHTLHPKWNYSIVPGKDTEPDGD</sequence>
<dbReference type="Pfam" id="PF07592">
    <property type="entry name" value="DDE_Tnp_ISAZ013"/>
    <property type="match status" value="1"/>
</dbReference>
<protein>
    <submittedName>
        <fullName evidence="1">Rhodopirellula transposase DDE domain protein</fullName>
    </submittedName>
</protein>
<dbReference type="AlphaFoldDB" id="A0A812A2S6"/>
<dbReference type="InterPro" id="IPR011518">
    <property type="entry name" value="Transposase_36"/>
</dbReference>
<evidence type="ECO:0000313" key="1">
    <source>
        <dbReference type="EMBL" id="CAD7767095.1"/>
    </source>
</evidence>
<comment type="caution">
    <text evidence="1">The sequence shown here is derived from an EMBL/GenBank/DDBJ whole genome shotgun (WGS) entry which is preliminary data.</text>
</comment>
<dbReference type="Proteomes" id="UP000614580">
    <property type="component" value="Unassembled WGS sequence"/>
</dbReference>
<reference evidence="1" key="1">
    <citation type="submission" date="2020-12" db="EMBL/GenBank/DDBJ databases">
        <authorList>
            <person name="Hahn C.J."/>
            <person name="Laso-Perez R."/>
            <person name="Vulcano F."/>
            <person name="Vaziourakis K.-M."/>
            <person name="Stokke R."/>
            <person name="Steen I.H."/>
            <person name="Teske A."/>
            <person name="Boetius A."/>
            <person name="Liebeke M."/>
            <person name="Amann R."/>
            <person name="Knittel K."/>
        </authorList>
    </citation>
    <scope>NUCLEOTIDE SEQUENCE</scope>
    <source>
        <strain evidence="1">Gfbio:c6db26ca-90af-429b-aeed-0e3e8aed0b5e:GoM-Arc1_AMV-AAA_792_C10</strain>
    </source>
</reference>
<evidence type="ECO:0000313" key="2">
    <source>
        <dbReference type="Proteomes" id="UP000614580"/>
    </source>
</evidence>
<gene>
    <name evidence="1" type="ORF">DNFNHJIP_00502</name>
</gene>
<accession>A0A812A2S6</accession>